<comment type="caution">
    <text evidence="1">The sequence shown here is derived from an EMBL/GenBank/DDBJ whole genome shotgun (WGS) entry which is preliminary data.</text>
</comment>
<dbReference type="EMBL" id="BTRK01000004">
    <property type="protein sequence ID" value="GMR44833.1"/>
    <property type="molecule type" value="Genomic_DNA"/>
</dbReference>
<sequence>RRCDGLRSGAGEGRPLQFIRRRSHVHLALSSHHTTSLVVPIRINSQWRNSSASDAQRLKIPSHACTRLEGLEGEVSSADVDKWSLSQVA</sequence>
<feature type="non-terminal residue" evidence="1">
    <location>
        <position position="89"/>
    </location>
</feature>
<feature type="non-terminal residue" evidence="1">
    <location>
        <position position="1"/>
    </location>
</feature>
<accession>A0AAN5HXG5</accession>
<reference evidence="2" key="1">
    <citation type="submission" date="2022-10" db="EMBL/GenBank/DDBJ databases">
        <title>Genome assembly of Pristionchus species.</title>
        <authorList>
            <person name="Yoshida K."/>
            <person name="Sommer R.J."/>
        </authorList>
    </citation>
    <scope>NUCLEOTIDE SEQUENCE [LARGE SCALE GENOMIC DNA]</scope>
    <source>
        <strain evidence="2">RS5460</strain>
    </source>
</reference>
<dbReference type="Proteomes" id="UP001328107">
    <property type="component" value="Unassembled WGS sequence"/>
</dbReference>
<proteinExistence type="predicted"/>
<evidence type="ECO:0000313" key="2">
    <source>
        <dbReference type="Proteomes" id="UP001328107"/>
    </source>
</evidence>
<keyword evidence="2" id="KW-1185">Reference proteome</keyword>
<gene>
    <name evidence="1" type="ORF">PMAYCL1PPCAC_15028</name>
</gene>
<dbReference type="AlphaFoldDB" id="A0AAN5HXG5"/>
<name>A0AAN5HXG5_9BILA</name>
<protein>
    <submittedName>
        <fullName evidence="1">Uncharacterized protein</fullName>
    </submittedName>
</protein>
<evidence type="ECO:0000313" key="1">
    <source>
        <dbReference type="EMBL" id="GMR44833.1"/>
    </source>
</evidence>
<organism evidence="1 2">
    <name type="scientific">Pristionchus mayeri</name>
    <dbReference type="NCBI Taxonomy" id="1317129"/>
    <lineage>
        <taxon>Eukaryota</taxon>
        <taxon>Metazoa</taxon>
        <taxon>Ecdysozoa</taxon>
        <taxon>Nematoda</taxon>
        <taxon>Chromadorea</taxon>
        <taxon>Rhabditida</taxon>
        <taxon>Rhabditina</taxon>
        <taxon>Diplogasteromorpha</taxon>
        <taxon>Diplogasteroidea</taxon>
        <taxon>Neodiplogasteridae</taxon>
        <taxon>Pristionchus</taxon>
    </lineage>
</organism>